<evidence type="ECO:0000256" key="1">
    <source>
        <dbReference type="ARBA" id="ARBA00004141"/>
    </source>
</evidence>
<feature type="transmembrane region" description="Helical" evidence="6">
    <location>
        <begin position="173"/>
        <end position="196"/>
    </location>
</feature>
<dbReference type="Proteomes" id="UP000008363">
    <property type="component" value="Unassembled WGS sequence"/>
</dbReference>
<dbReference type="GO" id="GO:0046677">
    <property type="term" value="P:response to antibiotic"/>
    <property type="evidence" value="ECO:0007669"/>
    <property type="project" value="UniProtKB-KW"/>
</dbReference>
<feature type="transmembrane region" description="Helical" evidence="6">
    <location>
        <begin position="67"/>
        <end position="88"/>
    </location>
</feature>
<feature type="transmembrane region" description="Helical" evidence="6">
    <location>
        <begin position="142"/>
        <end position="166"/>
    </location>
</feature>
<dbReference type="PANTHER" id="PTHR43077:SF10">
    <property type="entry name" value="TRANSPORT PERMEASE PROTEIN"/>
    <property type="match status" value="1"/>
</dbReference>
<dbReference type="PROSITE" id="PS51012">
    <property type="entry name" value="ABC_TM2"/>
    <property type="match status" value="1"/>
</dbReference>
<protein>
    <recommendedName>
        <fullName evidence="6">Transport permease protein</fullName>
    </recommendedName>
</protein>
<keyword evidence="4 6" id="KW-0472">Membrane</keyword>
<dbReference type="PIRSF" id="PIRSF006648">
    <property type="entry name" value="DrrB"/>
    <property type="match status" value="1"/>
</dbReference>
<dbReference type="EMBL" id="BAHC01000137">
    <property type="protein sequence ID" value="GAB91579.1"/>
    <property type="molecule type" value="Genomic_DNA"/>
</dbReference>
<reference evidence="8 9" key="1">
    <citation type="submission" date="2012-08" db="EMBL/GenBank/DDBJ databases">
        <title>Whole genome shotgun sequence of Gordonia rhizosphera NBRC 16068.</title>
        <authorList>
            <person name="Takarada H."/>
            <person name="Isaki S."/>
            <person name="Hosoyama A."/>
            <person name="Tsuchikane K."/>
            <person name="Katsumata H."/>
            <person name="Baba S."/>
            <person name="Ohji S."/>
            <person name="Yamazaki S."/>
            <person name="Fujita N."/>
        </authorList>
    </citation>
    <scope>NUCLEOTIDE SEQUENCE [LARGE SCALE GENOMIC DNA]</scope>
    <source>
        <strain evidence="8 9">NBRC 16068</strain>
    </source>
</reference>
<dbReference type="GO" id="GO:0043190">
    <property type="term" value="C:ATP-binding cassette (ABC) transporter complex"/>
    <property type="evidence" value="ECO:0007669"/>
    <property type="project" value="InterPro"/>
</dbReference>
<dbReference type="OrthoDB" id="3486889at2"/>
<dbReference type="Pfam" id="PF01061">
    <property type="entry name" value="ABC2_membrane"/>
    <property type="match status" value="1"/>
</dbReference>
<name>K6WYD5_9ACTN</name>
<keyword evidence="3 6" id="KW-1133">Transmembrane helix</keyword>
<evidence type="ECO:0000256" key="2">
    <source>
        <dbReference type="ARBA" id="ARBA00022692"/>
    </source>
</evidence>
<proteinExistence type="inferred from homology"/>
<dbReference type="RefSeq" id="WP_006335183.1">
    <property type="nucleotide sequence ID" value="NZ_BAHC01000137.1"/>
</dbReference>
<sequence length="259" mass="27246">MTTGTIPRTAAVWLRMARHSVRRPAFAYVIPTVFPIGLVVIISQLYQRLADAPEYQGHTLLDWMAPGTVFVAACMGGGFTATILVGDITDGFADRLRLLPISRGEVVAGMLAFEATRQLPIGAVLLGCAAALGMPLPGPAGLVVILALSAVWAAVWNAGFVVAASLTRSPDIALALLPAFLPFLLASSIIVPRALLPDYLDRLAGWNPLEYYVSAVRPLILDGNLAWAELGVATAVSALLLAGGMVAAMTTMRRALSAE</sequence>
<dbReference type="InterPro" id="IPR047817">
    <property type="entry name" value="ABC2_TM_bact-type"/>
</dbReference>
<keyword evidence="6" id="KW-0813">Transport</keyword>
<keyword evidence="2 6" id="KW-0812">Transmembrane</keyword>
<evidence type="ECO:0000256" key="6">
    <source>
        <dbReference type="RuleBase" id="RU361157"/>
    </source>
</evidence>
<comment type="caution">
    <text evidence="8">The sequence shown here is derived from an EMBL/GenBank/DDBJ whole genome shotgun (WGS) entry which is preliminary data.</text>
</comment>
<keyword evidence="6" id="KW-1003">Cell membrane</keyword>
<comment type="similarity">
    <text evidence="6">Belongs to the ABC-2 integral membrane protein family.</text>
</comment>
<evidence type="ECO:0000313" key="8">
    <source>
        <dbReference type="EMBL" id="GAB91579.1"/>
    </source>
</evidence>
<evidence type="ECO:0000256" key="4">
    <source>
        <dbReference type="ARBA" id="ARBA00023136"/>
    </source>
</evidence>
<gene>
    <name evidence="8" type="ORF">GORHZ_137_00190</name>
</gene>
<dbReference type="eggNOG" id="COG0842">
    <property type="taxonomic scope" value="Bacteria"/>
</dbReference>
<dbReference type="InterPro" id="IPR000412">
    <property type="entry name" value="ABC_2_transport"/>
</dbReference>
<dbReference type="STRING" id="1108045.GORHZ_137_00190"/>
<feature type="domain" description="ABC transmembrane type-2" evidence="7">
    <location>
        <begin position="26"/>
        <end position="251"/>
    </location>
</feature>
<dbReference type="AlphaFoldDB" id="K6WYD5"/>
<dbReference type="InterPro" id="IPR013525">
    <property type="entry name" value="ABC2_TM"/>
</dbReference>
<feature type="transmembrane region" description="Helical" evidence="6">
    <location>
        <begin position="225"/>
        <end position="248"/>
    </location>
</feature>
<dbReference type="GO" id="GO:0140359">
    <property type="term" value="F:ABC-type transporter activity"/>
    <property type="evidence" value="ECO:0007669"/>
    <property type="project" value="InterPro"/>
</dbReference>
<comment type="subcellular location">
    <subcellularLocation>
        <location evidence="6">Cell membrane</location>
        <topology evidence="6">Multi-pass membrane protein</topology>
    </subcellularLocation>
    <subcellularLocation>
        <location evidence="1">Membrane</location>
        <topology evidence="1">Multi-pass membrane protein</topology>
    </subcellularLocation>
</comment>
<evidence type="ECO:0000313" key="9">
    <source>
        <dbReference type="Proteomes" id="UP000008363"/>
    </source>
</evidence>
<feature type="transmembrane region" description="Helical" evidence="6">
    <location>
        <begin position="25"/>
        <end position="47"/>
    </location>
</feature>
<organism evidence="8 9">
    <name type="scientific">Gordonia rhizosphera NBRC 16068</name>
    <dbReference type="NCBI Taxonomy" id="1108045"/>
    <lineage>
        <taxon>Bacteria</taxon>
        <taxon>Bacillati</taxon>
        <taxon>Actinomycetota</taxon>
        <taxon>Actinomycetes</taxon>
        <taxon>Mycobacteriales</taxon>
        <taxon>Gordoniaceae</taxon>
        <taxon>Gordonia</taxon>
    </lineage>
</organism>
<keyword evidence="9" id="KW-1185">Reference proteome</keyword>
<evidence type="ECO:0000256" key="3">
    <source>
        <dbReference type="ARBA" id="ARBA00022989"/>
    </source>
</evidence>
<dbReference type="PANTHER" id="PTHR43077">
    <property type="entry name" value="TRANSPORT PERMEASE YVFS-RELATED"/>
    <property type="match status" value="1"/>
</dbReference>
<evidence type="ECO:0000256" key="5">
    <source>
        <dbReference type="ARBA" id="ARBA00023251"/>
    </source>
</evidence>
<feature type="transmembrane region" description="Helical" evidence="6">
    <location>
        <begin position="119"/>
        <end position="136"/>
    </location>
</feature>
<dbReference type="InterPro" id="IPR051328">
    <property type="entry name" value="T7SS_ABC-Transporter"/>
</dbReference>
<keyword evidence="5" id="KW-0046">Antibiotic resistance</keyword>
<evidence type="ECO:0000259" key="7">
    <source>
        <dbReference type="PROSITE" id="PS51012"/>
    </source>
</evidence>
<accession>K6WYD5</accession>